<keyword evidence="1" id="KW-0472">Membrane</keyword>
<comment type="caution">
    <text evidence="3">The sequence shown here is derived from an EMBL/GenBank/DDBJ whole genome shotgun (WGS) entry which is preliminary data.</text>
</comment>
<organism evidence="3 4">
    <name type="scientific">Apatococcus lobatus</name>
    <dbReference type="NCBI Taxonomy" id="904363"/>
    <lineage>
        <taxon>Eukaryota</taxon>
        <taxon>Viridiplantae</taxon>
        <taxon>Chlorophyta</taxon>
        <taxon>core chlorophytes</taxon>
        <taxon>Trebouxiophyceae</taxon>
        <taxon>Chlorellales</taxon>
        <taxon>Chlorellaceae</taxon>
        <taxon>Apatococcus</taxon>
    </lineage>
</organism>
<evidence type="ECO:0000313" key="3">
    <source>
        <dbReference type="EMBL" id="KAK9819197.1"/>
    </source>
</evidence>
<keyword evidence="1" id="KW-1133">Transmembrane helix</keyword>
<proteinExistence type="predicted"/>
<dbReference type="EMBL" id="JALJOS010000049">
    <property type="protein sequence ID" value="KAK9819197.1"/>
    <property type="molecule type" value="Genomic_DNA"/>
</dbReference>
<protein>
    <recommendedName>
        <fullName evidence="2">Acyltransferase 3 domain-containing protein</fullName>
    </recommendedName>
</protein>
<feature type="transmembrane region" description="Helical" evidence="1">
    <location>
        <begin position="12"/>
        <end position="34"/>
    </location>
</feature>
<name>A0AAW1QBJ2_9CHLO</name>
<sequence>MVALQPLQGVRVLSCVSVVVFHISLLFASAVSAWGWYDAWDKHPWIAISSAGHAIYSLHFFMMMTGILAAAHLVPKLTAQTGLTGQRFKEVWAYYQRRLKRIVPAYYVTVGLITLIKAWPTGDASSAAARMKMNYTMGHPRWVGASACAGQY</sequence>
<feature type="domain" description="Acyltransferase 3" evidence="2">
    <location>
        <begin position="7"/>
        <end position="125"/>
    </location>
</feature>
<evidence type="ECO:0000259" key="2">
    <source>
        <dbReference type="Pfam" id="PF01757"/>
    </source>
</evidence>
<keyword evidence="1" id="KW-0812">Transmembrane</keyword>
<dbReference type="AlphaFoldDB" id="A0AAW1QBJ2"/>
<gene>
    <name evidence="3" type="ORF">WJX74_001908</name>
</gene>
<accession>A0AAW1QBJ2</accession>
<dbReference type="GO" id="GO:0016747">
    <property type="term" value="F:acyltransferase activity, transferring groups other than amino-acyl groups"/>
    <property type="evidence" value="ECO:0007669"/>
    <property type="project" value="InterPro"/>
</dbReference>
<reference evidence="3 4" key="1">
    <citation type="journal article" date="2024" name="Nat. Commun.">
        <title>Phylogenomics reveals the evolutionary origins of lichenization in chlorophyte algae.</title>
        <authorList>
            <person name="Puginier C."/>
            <person name="Libourel C."/>
            <person name="Otte J."/>
            <person name="Skaloud P."/>
            <person name="Haon M."/>
            <person name="Grisel S."/>
            <person name="Petersen M."/>
            <person name="Berrin J.G."/>
            <person name="Delaux P.M."/>
            <person name="Dal Grande F."/>
            <person name="Keller J."/>
        </authorList>
    </citation>
    <scope>NUCLEOTIDE SEQUENCE [LARGE SCALE GENOMIC DNA]</scope>
    <source>
        <strain evidence="3 4">SAG 2145</strain>
    </source>
</reference>
<evidence type="ECO:0000256" key="1">
    <source>
        <dbReference type="SAM" id="Phobius"/>
    </source>
</evidence>
<feature type="transmembrane region" description="Helical" evidence="1">
    <location>
        <begin position="54"/>
        <end position="74"/>
    </location>
</feature>
<evidence type="ECO:0000313" key="4">
    <source>
        <dbReference type="Proteomes" id="UP001438707"/>
    </source>
</evidence>
<dbReference type="Pfam" id="PF01757">
    <property type="entry name" value="Acyl_transf_3"/>
    <property type="match status" value="1"/>
</dbReference>
<dbReference type="Proteomes" id="UP001438707">
    <property type="component" value="Unassembled WGS sequence"/>
</dbReference>
<dbReference type="InterPro" id="IPR002656">
    <property type="entry name" value="Acyl_transf_3_dom"/>
</dbReference>
<keyword evidence="4" id="KW-1185">Reference proteome</keyword>